<evidence type="ECO:0000256" key="2">
    <source>
        <dbReference type="ARBA" id="ARBA00011900"/>
    </source>
</evidence>
<evidence type="ECO:0000256" key="5">
    <source>
        <dbReference type="ARBA" id="ARBA00022691"/>
    </source>
</evidence>
<dbReference type="GO" id="GO:0008170">
    <property type="term" value="F:N-methyltransferase activity"/>
    <property type="evidence" value="ECO:0007669"/>
    <property type="project" value="InterPro"/>
</dbReference>
<keyword evidence="5" id="KW-0949">S-adenosyl-L-methionine</keyword>
<dbReference type="GO" id="GO:0009007">
    <property type="term" value="F:site-specific DNA-methyltransferase (adenine-specific) activity"/>
    <property type="evidence" value="ECO:0007669"/>
    <property type="project" value="UniProtKB-EC"/>
</dbReference>
<evidence type="ECO:0000259" key="9">
    <source>
        <dbReference type="Pfam" id="PF01420"/>
    </source>
</evidence>
<evidence type="ECO:0000259" key="10">
    <source>
        <dbReference type="Pfam" id="PF02384"/>
    </source>
</evidence>
<keyword evidence="6" id="KW-0680">Restriction system</keyword>
<keyword evidence="3 11" id="KW-0489">Methyltransferase</keyword>
<dbReference type="EMBL" id="AENT01000024">
    <property type="protein sequence ID" value="EFR42523.1"/>
    <property type="molecule type" value="Genomic_DNA"/>
</dbReference>
<protein>
    <recommendedName>
        <fullName evidence="2">site-specific DNA-methyltransferase (adenine-specific)</fullName>
        <ecNumber evidence="2">2.1.1.72</ecNumber>
    </recommendedName>
</protein>
<comment type="similarity">
    <text evidence="1">Belongs to the type-I restriction system S methylase family.</text>
</comment>
<sequence>MNLNLNKTENKNEIENYLNALRKYIVEDNEKFVTYLSYLLYLRNTYDSENKLTLAQLLRKKFLNADTNLEYVLKEFVSEKLWKDIRKDILNVSNDTLKKVILETTDKYLQMVSLRKYAENSTPDTLVDLVIKILNINPGDKVCDICGGIGNFITKAYLKEKKAIYYSKEINTQAISVMEIRVDVLLHDDKEKNIYTEAGNIFDLFFNDRVKNDKFFDKIFGNYPWRIFIDKYSVKNIDFLKYIDSKVPGILKRNMSDWLFNILMIHMLKDTGKAVGIMTNGSIWNQMSDCKNARKYFLSNGLIEAIIALPANLFKSTSIPTVLIVFSHGNKKIKMIDATSICVENMRQKIFSTENIETIYKAYLEETENSIFVNVEDILKDEELNIHPKRYLTHITLPENGKELKTVLTDLYRGSNISAKELDKLKTDKPTLYRYVMLQNINNGMIDEELPYLSKIDEKHEKFIISNRSLIISKTGPVFKSAVVDVPSNLKILASGNMFILKIDETKANPYYIQALFESSYGKALVSSISSGSVISTFSKKALENLVIPLPALEKQNEIANKYQALQDSIKIYKMKLEDAYDKKAHIFDNVEGE</sequence>
<dbReference type="SUPFAM" id="SSF116734">
    <property type="entry name" value="DNA methylase specificity domain"/>
    <property type="match status" value="1"/>
</dbReference>
<gene>
    <name evidence="11" type="ORF">HMPREF9220_0327</name>
</gene>
<organism evidence="11 12">
    <name type="scientific">Dialister micraerophilus UPII 345-E</name>
    <dbReference type="NCBI Taxonomy" id="910314"/>
    <lineage>
        <taxon>Bacteria</taxon>
        <taxon>Bacillati</taxon>
        <taxon>Bacillota</taxon>
        <taxon>Negativicutes</taxon>
        <taxon>Veillonellales</taxon>
        <taxon>Veillonellaceae</taxon>
        <taxon>Dialister</taxon>
    </lineage>
</organism>
<evidence type="ECO:0000313" key="11">
    <source>
        <dbReference type="EMBL" id="EFR42523.1"/>
    </source>
</evidence>
<dbReference type="OrthoDB" id="9814572at2"/>
<dbReference type="InterPro" id="IPR051537">
    <property type="entry name" value="DNA_Adenine_Mtase"/>
</dbReference>
<dbReference type="PANTHER" id="PTHR42933:SF3">
    <property type="entry name" value="TYPE I RESTRICTION ENZYME MJAVIII METHYLASE SUBUNIT"/>
    <property type="match status" value="1"/>
</dbReference>
<keyword evidence="4" id="KW-0808">Transferase</keyword>
<evidence type="ECO:0000256" key="1">
    <source>
        <dbReference type="ARBA" id="ARBA00010923"/>
    </source>
</evidence>
<dbReference type="eggNOG" id="COG0732">
    <property type="taxonomic scope" value="Bacteria"/>
</dbReference>
<dbReference type="InterPro" id="IPR003356">
    <property type="entry name" value="DNA_methylase_A-5"/>
</dbReference>
<evidence type="ECO:0000256" key="8">
    <source>
        <dbReference type="ARBA" id="ARBA00047942"/>
    </source>
</evidence>
<dbReference type="Gene3D" id="3.90.220.20">
    <property type="entry name" value="DNA methylase specificity domains"/>
    <property type="match status" value="1"/>
</dbReference>
<dbReference type="RefSeq" id="WP_007554800.1">
    <property type="nucleotide sequence ID" value="NZ_AENT01000024.1"/>
</dbReference>
<dbReference type="InterPro" id="IPR029063">
    <property type="entry name" value="SAM-dependent_MTases_sf"/>
</dbReference>
<dbReference type="EC" id="2.1.1.72" evidence="2"/>
<dbReference type="InterPro" id="IPR044946">
    <property type="entry name" value="Restrct_endonuc_typeI_TRD_sf"/>
</dbReference>
<evidence type="ECO:0000256" key="3">
    <source>
        <dbReference type="ARBA" id="ARBA00022603"/>
    </source>
</evidence>
<dbReference type="SUPFAM" id="SSF53335">
    <property type="entry name" value="S-adenosyl-L-methionine-dependent methyltransferases"/>
    <property type="match status" value="1"/>
</dbReference>
<feature type="domain" description="Type I restriction modification DNA specificity" evidence="9">
    <location>
        <begin position="434"/>
        <end position="576"/>
    </location>
</feature>
<dbReference type="Pfam" id="PF02384">
    <property type="entry name" value="N6_Mtase"/>
    <property type="match status" value="1"/>
</dbReference>
<dbReference type="InterPro" id="IPR000055">
    <property type="entry name" value="Restrct_endonuc_typeI_TRD"/>
</dbReference>
<dbReference type="PANTHER" id="PTHR42933">
    <property type="entry name" value="SLR6095 PROTEIN"/>
    <property type="match status" value="1"/>
</dbReference>
<reference evidence="11 12" key="1">
    <citation type="submission" date="2010-11" db="EMBL/GenBank/DDBJ databases">
        <authorList>
            <person name="Durkin A.S."/>
            <person name="Madupu R."/>
            <person name="Torralba M."/>
            <person name="Gillis M."/>
            <person name="Methe B."/>
            <person name="Sutton G."/>
            <person name="Nelson K.E."/>
        </authorList>
    </citation>
    <scope>NUCLEOTIDE SEQUENCE [LARGE SCALE GENOMIC DNA]</scope>
    <source>
        <strain evidence="11 12">UPII 345-E</strain>
    </source>
</reference>
<comment type="caution">
    <text evidence="11">The sequence shown here is derived from an EMBL/GenBank/DDBJ whole genome shotgun (WGS) entry which is preliminary data.</text>
</comment>
<keyword evidence="7" id="KW-0238">DNA-binding</keyword>
<dbReference type="Proteomes" id="UP000004594">
    <property type="component" value="Unassembled WGS sequence"/>
</dbReference>
<evidence type="ECO:0000313" key="12">
    <source>
        <dbReference type="Proteomes" id="UP000004594"/>
    </source>
</evidence>
<dbReference type="Pfam" id="PF01420">
    <property type="entry name" value="Methylase_S"/>
    <property type="match status" value="1"/>
</dbReference>
<feature type="domain" description="DNA methylase adenine-specific" evidence="10">
    <location>
        <begin position="121"/>
        <end position="394"/>
    </location>
</feature>
<evidence type="ECO:0000256" key="6">
    <source>
        <dbReference type="ARBA" id="ARBA00022747"/>
    </source>
</evidence>
<proteinExistence type="inferred from homology"/>
<dbReference type="GO" id="GO:0032259">
    <property type="term" value="P:methylation"/>
    <property type="evidence" value="ECO:0007669"/>
    <property type="project" value="UniProtKB-KW"/>
</dbReference>
<dbReference type="AlphaFoldDB" id="E4L9A4"/>
<evidence type="ECO:0000256" key="4">
    <source>
        <dbReference type="ARBA" id="ARBA00022679"/>
    </source>
</evidence>
<accession>E4L9A4</accession>
<dbReference type="GO" id="GO:0009307">
    <property type="term" value="P:DNA restriction-modification system"/>
    <property type="evidence" value="ECO:0007669"/>
    <property type="project" value="UniProtKB-KW"/>
</dbReference>
<dbReference type="Gene3D" id="3.40.50.150">
    <property type="entry name" value="Vaccinia Virus protein VP39"/>
    <property type="match status" value="1"/>
</dbReference>
<dbReference type="eggNOG" id="COG0286">
    <property type="taxonomic scope" value="Bacteria"/>
</dbReference>
<comment type="catalytic activity">
    <reaction evidence="8">
        <text>a 2'-deoxyadenosine in DNA + S-adenosyl-L-methionine = an N(6)-methyl-2'-deoxyadenosine in DNA + S-adenosyl-L-homocysteine + H(+)</text>
        <dbReference type="Rhea" id="RHEA:15197"/>
        <dbReference type="Rhea" id="RHEA-COMP:12418"/>
        <dbReference type="Rhea" id="RHEA-COMP:12419"/>
        <dbReference type="ChEBI" id="CHEBI:15378"/>
        <dbReference type="ChEBI" id="CHEBI:57856"/>
        <dbReference type="ChEBI" id="CHEBI:59789"/>
        <dbReference type="ChEBI" id="CHEBI:90615"/>
        <dbReference type="ChEBI" id="CHEBI:90616"/>
        <dbReference type="EC" id="2.1.1.72"/>
    </reaction>
</comment>
<name>E4L9A4_9FIRM</name>
<evidence type="ECO:0000256" key="7">
    <source>
        <dbReference type="ARBA" id="ARBA00023125"/>
    </source>
</evidence>
<dbReference type="GO" id="GO:0003677">
    <property type="term" value="F:DNA binding"/>
    <property type="evidence" value="ECO:0007669"/>
    <property type="project" value="UniProtKB-KW"/>
</dbReference>